<dbReference type="InterPro" id="IPR003213">
    <property type="entry name" value="Cyt_c_oxidase_su6B"/>
</dbReference>
<dbReference type="EMBL" id="JYDL01000015">
    <property type="protein sequence ID" value="KRX24898.1"/>
    <property type="molecule type" value="Genomic_DNA"/>
</dbReference>
<evidence type="ECO:0000313" key="5">
    <source>
        <dbReference type="Proteomes" id="UP000054630"/>
    </source>
</evidence>
<reference evidence="4 5" key="1">
    <citation type="submission" date="2015-01" db="EMBL/GenBank/DDBJ databases">
        <title>Evolution of Trichinella species and genotypes.</title>
        <authorList>
            <person name="Korhonen P.K."/>
            <person name="Edoardo P."/>
            <person name="Giuseppe L.R."/>
            <person name="Gasser R.B."/>
        </authorList>
    </citation>
    <scope>NUCLEOTIDE SEQUENCE [LARGE SCALE GENOMIC DNA]</scope>
    <source>
        <strain evidence="4">ISS37</strain>
    </source>
</reference>
<dbReference type="OrthoDB" id="1107506at2759"/>
<keyword evidence="3" id="KW-1015">Disulfide bond</keyword>
<dbReference type="PANTHER" id="PTHR11387">
    <property type="entry name" value="CYTOCHROME C OXIDASE SUBUNIT 6B"/>
    <property type="match status" value="1"/>
</dbReference>
<accession>A0A0V0SDV9</accession>
<evidence type="ECO:0000256" key="1">
    <source>
        <dbReference type="ARBA" id="ARBA00004173"/>
    </source>
</evidence>
<keyword evidence="5" id="KW-1185">Reference proteome</keyword>
<evidence type="ECO:0000256" key="2">
    <source>
        <dbReference type="ARBA" id="ARBA00023128"/>
    </source>
</evidence>
<name>A0A0V0SDV9_9BILA</name>
<evidence type="ECO:0000313" key="4">
    <source>
        <dbReference type="EMBL" id="KRX24898.1"/>
    </source>
</evidence>
<dbReference type="InterPro" id="IPR036549">
    <property type="entry name" value="CX6/COA6-like_sf"/>
</dbReference>
<evidence type="ECO:0000256" key="3">
    <source>
        <dbReference type="ARBA" id="ARBA00023157"/>
    </source>
</evidence>
<gene>
    <name evidence="4" type="primary">COX6B-2</name>
    <name evidence="4" type="ORF">T07_7431</name>
</gene>
<keyword evidence="2" id="KW-0496">Mitochondrion</keyword>
<proteinExistence type="predicted"/>
<organism evidence="4 5">
    <name type="scientific">Trichinella nelsoni</name>
    <dbReference type="NCBI Taxonomy" id="6336"/>
    <lineage>
        <taxon>Eukaryota</taxon>
        <taxon>Metazoa</taxon>
        <taxon>Ecdysozoa</taxon>
        <taxon>Nematoda</taxon>
        <taxon>Enoplea</taxon>
        <taxon>Dorylaimia</taxon>
        <taxon>Trichinellida</taxon>
        <taxon>Trichinellidae</taxon>
        <taxon>Trichinella</taxon>
    </lineage>
</organism>
<dbReference type="Pfam" id="PF02297">
    <property type="entry name" value="COX6B"/>
    <property type="match status" value="1"/>
</dbReference>
<dbReference type="STRING" id="6336.A0A0V0SDV9"/>
<dbReference type="GO" id="GO:0045277">
    <property type="term" value="C:respiratory chain complex IV"/>
    <property type="evidence" value="ECO:0007669"/>
    <property type="project" value="InterPro"/>
</dbReference>
<dbReference type="InterPro" id="IPR048280">
    <property type="entry name" value="COX6B-like"/>
</dbReference>
<dbReference type="SUPFAM" id="SSF47694">
    <property type="entry name" value="Cytochrome c oxidase subunit h"/>
    <property type="match status" value="1"/>
</dbReference>
<dbReference type="Proteomes" id="UP000054630">
    <property type="component" value="Unassembled WGS sequence"/>
</dbReference>
<protein>
    <submittedName>
        <fullName evidence="4">Cytochrome c oxidase subunit 6b-2</fullName>
    </submittedName>
</protein>
<comment type="subcellular location">
    <subcellularLocation>
        <location evidence="1">Mitochondrion</location>
    </subcellularLocation>
</comment>
<dbReference type="GO" id="GO:0005739">
    <property type="term" value="C:mitochondrion"/>
    <property type="evidence" value="ECO:0007669"/>
    <property type="project" value="UniProtKB-SubCell"/>
</dbReference>
<dbReference type="AlphaFoldDB" id="A0A0V0SDV9"/>
<comment type="caution">
    <text evidence="4">The sequence shown here is derived from an EMBL/GenBank/DDBJ whole genome shotgun (WGS) entry which is preliminary data.</text>
</comment>
<dbReference type="Gene3D" id="1.10.10.140">
    <property type="entry name" value="Cytochrome c oxidase, subunit VIb"/>
    <property type="match status" value="1"/>
</dbReference>
<sequence>MVHKPKSWMENWDDITPGKLVFPPDSKKYFDKETNEAMMRNLQPRPVDLRFTQCNRTKECYTYYINYHRCMNLKGNSEDCKLFKALYEDICPQTTIEKWDRWVAEGRYPNNLKY</sequence>